<dbReference type="GO" id="GO:0005739">
    <property type="term" value="C:mitochondrion"/>
    <property type="evidence" value="ECO:0007669"/>
    <property type="project" value="TreeGrafter"/>
</dbReference>
<dbReference type="Pfam" id="PF20772">
    <property type="entry name" value="TACO1_YebC_N"/>
    <property type="match status" value="1"/>
</dbReference>
<dbReference type="EMBL" id="JACMRX010000002">
    <property type="protein sequence ID" value="KAF7995704.1"/>
    <property type="molecule type" value="Genomic_DNA"/>
</dbReference>
<keyword evidence="5" id="KW-1185">Reference proteome</keyword>
<feature type="domain" description="TACO1/YebC-like second and third" evidence="2">
    <location>
        <begin position="107"/>
        <end position="246"/>
    </location>
</feature>
<reference evidence="4 5" key="1">
    <citation type="submission" date="2020-08" db="EMBL/GenBank/DDBJ databases">
        <title>Aphidius gifuensis genome sequencing and assembly.</title>
        <authorList>
            <person name="Du Z."/>
        </authorList>
    </citation>
    <scope>NUCLEOTIDE SEQUENCE [LARGE SCALE GENOMIC DNA]</scope>
    <source>
        <strain evidence="4">YNYX2018</strain>
        <tissue evidence="4">Adults</tissue>
    </source>
</reference>
<protein>
    <submittedName>
        <fullName evidence="4">Uncharacterized protein</fullName>
    </submittedName>
</protein>
<dbReference type="Proteomes" id="UP000639338">
    <property type="component" value="Unassembled WGS sequence"/>
</dbReference>
<evidence type="ECO:0000256" key="1">
    <source>
        <dbReference type="ARBA" id="ARBA00008724"/>
    </source>
</evidence>
<dbReference type="InterPro" id="IPR048300">
    <property type="entry name" value="TACO1_YebC-like_2nd/3rd_dom"/>
</dbReference>
<comment type="caution">
    <text evidence="4">The sequence shown here is derived from an EMBL/GenBank/DDBJ whole genome shotgun (WGS) entry which is preliminary data.</text>
</comment>
<evidence type="ECO:0000259" key="3">
    <source>
        <dbReference type="Pfam" id="PF20772"/>
    </source>
</evidence>
<gene>
    <name evidence="4" type="ORF">HCN44_006811</name>
</gene>
<dbReference type="Gene3D" id="3.30.70.980">
    <property type="match status" value="2"/>
</dbReference>
<evidence type="ECO:0000259" key="2">
    <source>
        <dbReference type="Pfam" id="PF01709"/>
    </source>
</evidence>
<dbReference type="Gene3D" id="1.10.10.200">
    <property type="match status" value="1"/>
</dbReference>
<sequence length="257" mass="28947">MYHLTRLCARSTRDVYRQEKRFAGHSKWANIRHTKAEKDGEKSAMIQSYVKRMKVAIAEGKSAKPLDNLKLAQIIEEARSKCVPLATINGTLEKAEKSKTATQSEIVDFRGPGNAKFAVKILSDNLCAVRMNLNTVFRKLNCTGFIITEAKDNLDTATDDAITVGAEEVEEYQENNKTYYKFTCDPAQVGRVASQIRKLNYNILTMDDELLPKVTSTLDEETLKTIEKLFEKLKEIDEVVSVFHNIVEADGSNESKS</sequence>
<dbReference type="InterPro" id="IPR049083">
    <property type="entry name" value="TACO1_YebC_N"/>
</dbReference>
<dbReference type="AlphaFoldDB" id="A0A835CU30"/>
<dbReference type="InterPro" id="IPR029072">
    <property type="entry name" value="YebC-like"/>
</dbReference>
<dbReference type="InterPro" id="IPR002876">
    <property type="entry name" value="Transcrip_reg_TACO1-like"/>
</dbReference>
<dbReference type="OrthoDB" id="2017544at2759"/>
<proteinExistence type="inferred from homology"/>
<evidence type="ECO:0000313" key="5">
    <source>
        <dbReference type="Proteomes" id="UP000639338"/>
    </source>
</evidence>
<organism evidence="4 5">
    <name type="scientific">Aphidius gifuensis</name>
    <name type="common">Parasitoid wasp</name>
    <dbReference type="NCBI Taxonomy" id="684658"/>
    <lineage>
        <taxon>Eukaryota</taxon>
        <taxon>Metazoa</taxon>
        <taxon>Ecdysozoa</taxon>
        <taxon>Arthropoda</taxon>
        <taxon>Hexapoda</taxon>
        <taxon>Insecta</taxon>
        <taxon>Pterygota</taxon>
        <taxon>Neoptera</taxon>
        <taxon>Endopterygota</taxon>
        <taxon>Hymenoptera</taxon>
        <taxon>Apocrita</taxon>
        <taxon>Ichneumonoidea</taxon>
        <taxon>Braconidae</taxon>
        <taxon>Aphidiinae</taxon>
        <taxon>Aphidius</taxon>
    </lineage>
</organism>
<feature type="domain" description="TACO1/YebC-like N-terminal" evidence="3">
    <location>
        <begin position="26"/>
        <end position="97"/>
    </location>
</feature>
<dbReference type="SUPFAM" id="SSF75625">
    <property type="entry name" value="YebC-like"/>
    <property type="match status" value="1"/>
</dbReference>
<accession>A0A835CU30</accession>
<dbReference type="InterPro" id="IPR026564">
    <property type="entry name" value="Transcrip_reg_TACO1-like_dom3"/>
</dbReference>
<dbReference type="PANTHER" id="PTHR12532:SF0">
    <property type="entry name" value="TRANSLATIONAL ACTIVATOR OF CYTOCHROME C OXIDASE 1"/>
    <property type="match status" value="1"/>
</dbReference>
<dbReference type="InterPro" id="IPR017856">
    <property type="entry name" value="Integrase-like_N"/>
</dbReference>
<dbReference type="Pfam" id="PF01709">
    <property type="entry name" value="Transcrip_reg"/>
    <property type="match status" value="1"/>
</dbReference>
<comment type="similarity">
    <text evidence="1">Belongs to the TACO1 family.</text>
</comment>
<dbReference type="PANTHER" id="PTHR12532">
    <property type="entry name" value="TRANSLATIONAL ACTIVATOR OF CYTOCHROME C OXIDASE 1"/>
    <property type="match status" value="1"/>
</dbReference>
<evidence type="ECO:0000313" key="4">
    <source>
        <dbReference type="EMBL" id="KAF7995704.1"/>
    </source>
</evidence>
<name>A0A835CU30_APHGI</name>